<comment type="caution">
    <text evidence="3">The sequence shown here is derived from an EMBL/GenBank/DDBJ whole genome shotgun (WGS) entry which is preliminary data.</text>
</comment>
<reference evidence="3" key="1">
    <citation type="submission" date="2016-01" db="EMBL/GenBank/DDBJ databases">
        <authorList>
            <person name="Peeters C."/>
        </authorList>
    </citation>
    <scope>NUCLEOTIDE SEQUENCE [LARGE SCALE GENOMIC DNA]</scope>
    <source>
        <strain evidence="3">LMG 22937</strain>
    </source>
</reference>
<feature type="region of interest" description="Disordered" evidence="1">
    <location>
        <begin position="459"/>
        <end position="491"/>
    </location>
</feature>
<gene>
    <name evidence="3" type="ORF">AWB67_04920</name>
</gene>
<dbReference type="SUPFAM" id="SSF53474">
    <property type="entry name" value="alpha/beta-Hydrolases"/>
    <property type="match status" value="1"/>
</dbReference>
<feature type="compositionally biased region" description="Basic and acidic residues" evidence="1">
    <location>
        <begin position="470"/>
        <end position="483"/>
    </location>
</feature>
<organism evidence="3 4">
    <name type="scientific">Caballeronia terrestris</name>
    <dbReference type="NCBI Taxonomy" id="1226301"/>
    <lineage>
        <taxon>Bacteria</taxon>
        <taxon>Pseudomonadati</taxon>
        <taxon>Pseudomonadota</taxon>
        <taxon>Betaproteobacteria</taxon>
        <taxon>Burkholderiales</taxon>
        <taxon>Burkholderiaceae</taxon>
        <taxon>Caballeronia</taxon>
    </lineage>
</organism>
<keyword evidence="4" id="KW-1185">Reference proteome</keyword>
<evidence type="ECO:0000256" key="1">
    <source>
        <dbReference type="SAM" id="MobiDB-lite"/>
    </source>
</evidence>
<dbReference type="AlphaFoldDB" id="A0A158K5H8"/>
<dbReference type="InterPro" id="IPR029058">
    <property type="entry name" value="AB_hydrolase_fold"/>
</dbReference>
<dbReference type="GO" id="GO:0016788">
    <property type="term" value="F:hydrolase activity, acting on ester bonds"/>
    <property type="evidence" value="ECO:0007669"/>
    <property type="project" value="InterPro"/>
</dbReference>
<evidence type="ECO:0000313" key="3">
    <source>
        <dbReference type="EMBL" id="SAL76404.1"/>
    </source>
</evidence>
<protein>
    <submittedName>
        <fullName evidence="3">PGAP1-like protein</fullName>
    </submittedName>
</protein>
<dbReference type="Pfam" id="PF07819">
    <property type="entry name" value="PGAP1"/>
    <property type="match status" value="1"/>
</dbReference>
<sequence>MSGVDQTSRFAPGGFSANGDLEFSWQLTSAHLTDPVILELPPGNVLPVIFVPGIMGSNLKAKSETKSAWRLDNPSEAFNLGPLKNVPVGLAKDMGIRSPGDRQRTLNPAAVEVDPRGAVPKRLGGSVHKHDQYRSRGWGEVGEGSYHEFLLWLERVLNGQGCNPAKWPQFSYVAMNASPKPGERPREAPPLAKGIRMSMRGLPTHSDKGPVELLSDDLIARARCRMPVYAFGYNWLESNAVAAKLLAKRIKAVIVENNHAHSQCSQVILVTHSMGGLVARSCQQLPAMHELIAGVVHGVMPSVGAAVAYRRCKIGMKDEDPMAGVVIGNTGQEVTAVFAQAPGALQLLPTAEYRAGWLTIDGPSGKSSSAEPSQGDPYREIYLREDRWWGLIRKEWLSPPGGTGLKWGQYLQNLELAATFHAGIASSYHRNTYVFYGRDKAVPSFEGVHWTIKAGALRPEGQSNRPTPEQVRDMGFDGVRDDGGNPLRVGGKTETVLTLGDTYGAGPTSYETSHWDLICAKQDGGGDGTVPVSSGAFPLHSGGDAIQQQFGLPDIKHEPAYRNETAQLVVLYALQKIASKAKVNA</sequence>
<accession>A0A158K5H8</accession>
<dbReference type="OrthoDB" id="9814331at2"/>
<feature type="domain" description="GPI inositol-deacylase PGAP1-like alpha/beta" evidence="2">
    <location>
        <begin position="244"/>
        <end position="297"/>
    </location>
</feature>
<dbReference type="Gene3D" id="3.40.50.1820">
    <property type="entry name" value="alpha/beta hydrolase"/>
    <property type="match status" value="1"/>
</dbReference>
<dbReference type="Proteomes" id="UP000054925">
    <property type="component" value="Unassembled WGS sequence"/>
</dbReference>
<dbReference type="InterPro" id="IPR012908">
    <property type="entry name" value="PGAP1-ab_dom-like"/>
</dbReference>
<evidence type="ECO:0000313" key="4">
    <source>
        <dbReference type="Proteomes" id="UP000054925"/>
    </source>
</evidence>
<dbReference type="EMBL" id="FCOL02000037">
    <property type="protein sequence ID" value="SAL76404.1"/>
    <property type="molecule type" value="Genomic_DNA"/>
</dbReference>
<name>A0A158K5H8_9BURK</name>
<proteinExistence type="predicted"/>
<dbReference type="RefSeq" id="WP_087658789.1">
    <property type="nucleotide sequence ID" value="NZ_FCOL02000037.1"/>
</dbReference>
<evidence type="ECO:0000259" key="2">
    <source>
        <dbReference type="Pfam" id="PF07819"/>
    </source>
</evidence>